<dbReference type="GeneID" id="14873855"/>
<dbReference type="KEGG" id="dfa:DFA_00596"/>
<dbReference type="Proteomes" id="UP000007797">
    <property type="component" value="Unassembled WGS sequence"/>
</dbReference>
<feature type="transmembrane region" description="Helical" evidence="6">
    <location>
        <begin position="140"/>
        <end position="163"/>
    </location>
</feature>
<evidence type="ECO:0000256" key="6">
    <source>
        <dbReference type="SAM" id="Phobius"/>
    </source>
</evidence>
<keyword evidence="8" id="KW-1185">Reference proteome</keyword>
<feature type="region of interest" description="Disordered" evidence="5">
    <location>
        <begin position="501"/>
        <end position="533"/>
    </location>
</feature>
<dbReference type="OMA" id="YAVKTFT"/>
<reference evidence="8" key="1">
    <citation type="journal article" date="2011" name="Genome Res.">
        <title>Phylogeny-wide analysis of social amoeba genomes highlights ancient origins for complex intercellular communication.</title>
        <authorList>
            <person name="Heidel A.J."/>
            <person name="Lawal H.M."/>
            <person name="Felder M."/>
            <person name="Schilde C."/>
            <person name="Helps N.R."/>
            <person name="Tunggal B."/>
            <person name="Rivero F."/>
            <person name="John U."/>
            <person name="Schleicher M."/>
            <person name="Eichinger L."/>
            <person name="Platzer M."/>
            <person name="Noegel A.A."/>
            <person name="Schaap P."/>
            <person name="Gloeckner G."/>
        </authorList>
    </citation>
    <scope>NUCLEOTIDE SEQUENCE [LARGE SCALE GENOMIC DNA]</scope>
    <source>
        <strain evidence="8">SH3</strain>
    </source>
</reference>
<evidence type="ECO:0000313" key="7">
    <source>
        <dbReference type="EMBL" id="EGG20733.1"/>
    </source>
</evidence>
<dbReference type="EMBL" id="GL883010">
    <property type="protein sequence ID" value="EGG20733.1"/>
    <property type="molecule type" value="Genomic_DNA"/>
</dbReference>
<feature type="compositionally biased region" description="Polar residues" evidence="5">
    <location>
        <begin position="513"/>
        <end position="522"/>
    </location>
</feature>
<feature type="transmembrane region" description="Helical" evidence="6">
    <location>
        <begin position="331"/>
        <end position="350"/>
    </location>
</feature>
<feature type="compositionally biased region" description="Basic and acidic residues" evidence="5">
    <location>
        <begin position="239"/>
        <end position="251"/>
    </location>
</feature>
<dbReference type="AlphaFoldDB" id="F4PSP1"/>
<evidence type="ECO:0000256" key="3">
    <source>
        <dbReference type="ARBA" id="ARBA00022989"/>
    </source>
</evidence>
<evidence type="ECO:0000256" key="5">
    <source>
        <dbReference type="SAM" id="MobiDB-lite"/>
    </source>
</evidence>
<evidence type="ECO:0000313" key="8">
    <source>
        <dbReference type="Proteomes" id="UP000007797"/>
    </source>
</evidence>
<dbReference type="InterPro" id="IPR036259">
    <property type="entry name" value="MFS_trans_sf"/>
</dbReference>
<keyword evidence="3 6" id="KW-1133">Transmembrane helix</keyword>
<protein>
    <recommendedName>
        <fullName evidence="9">Major facilitator superfamily (MFS) profile domain-containing protein</fullName>
    </recommendedName>
</protein>
<feature type="compositionally biased region" description="Basic and acidic residues" evidence="5">
    <location>
        <begin position="261"/>
        <end position="274"/>
    </location>
</feature>
<sequence>MTREEKKEEEQCTLIVKEQVNYSYPLKDKESLLKEKLGVSLCMILLQVQYFSQTSFTPWMYEGYVRHYNPNYSQSQIDSQASHLQSIVDALPFASGFFFCPLIGMIADQKGRKKLAMLAISSSLIDAIVTIVSVKYWVVWPMFCSSFIRGLCIATTPLFYAYFADITSQEERPRIYSLLGTTLGIGTICGPMIGMGFMNWEPIYLKYFGCVLLVLAISILVPLKESYHFRNGIRVGRGSEDQHADGDDECQHSNSSPSKKNKQDASKNLEDKKGGSKNPVRSIINLFKISKFIGLYSIVYFTFSFSFMDSTSTQYNYSNIRFGWGPDPNNILTSLIGVSLLIWSFLSWILKYKSERVVYCLAFLVSSICHILYALSVNEWMFSASICFGSFSMFILNVVQSTLSKAAPSDMQATVLSGVVALSSASAFCGALASENIFSYFISSRSPIYFPGMHFIIDGGVMFISFGLSFILLRVYPLGCQEENGNKLELVLLLSEDQREEEEEDSRDDINIGKNQNDIENVSSSDSDSDHHHHFDHVTKIQSIN</sequence>
<dbReference type="PANTHER" id="PTHR23507:SF1">
    <property type="entry name" value="FI18259P1-RELATED"/>
    <property type="match status" value="1"/>
</dbReference>
<comment type="subcellular location">
    <subcellularLocation>
        <location evidence="1">Membrane</location>
        <topology evidence="1">Multi-pass membrane protein</topology>
    </subcellularLocation>
</comment>
<keyword evidence="2 6" id="KW-0812">Transmembrane</keyword>
<evidence type="ECO:0000256" key="1">
    <source>
        <dbReference type="ARBA" id="ARBA00004141"/>
    </source>
</evidence>
<dbReference type="RefSeq" id="XP_004358583.1">
    <property type="nucleotide sequence ID" value="XM_004358526.1"/>
</dbReference>
<evidence type="ECO:0000256" key="4">
    <source>
        <dbReference type="ARBA" id="ARBA00023136"/>
    </source>
</evidence>
<evidence type="ECO:0000256" key="2">
    <source>
        <dbReference type="ARBA" id="ARBA00022692"/>
    </source>
</evidence>
<name>F4PSP1_CACFS</name>
<organism evidence="7 8">
    <name type="scientific">Cavenderia fasciculata</name>
    <name type="common">Slime mold</name>
    <name type="synonym">Dictyostelium fasciculatum</name>
    <dbReference type="NCBI Taxonomy" id="261658"/>
    <lineage>
        <taxon>Eukaryota</taxon>
        <taxon>Amoebozoa</taxon>
        <taxon>Evosea</taxon>
        <taxon>Eumycetozoa</taxon>
        <taxon>Dictyostelia</taxon>
        <taxon>Acytosteliales</taxon>
        <taxon>Cavenderiaceae</taxon>
        <taxon>Cavenderia</taxon>
    </lineage>
</organism>
<keyword evidence="4 6" id="KW-0472">Membrane</keyword>
<feature type="region of interest" description="Disordered" evidence="5">
    <location>
        <begin position="239"/>
        <end position="276"/>
    </location>
</feature>
<dbReference type="GO" id="GO:0016020">
    <property type="term" value="C:membrane"/>
    <property type="evidence" value="ECO:0007669"/>
    <property type="project" value="UniProtKB-SubCell"/>
</dbReference>
<evidence type="ECO:0008006" key="9">
    <source>
        <dbReference type="Google" id="ProtNLM"/>
    </source>
</evidence>
<feature type="transmembrane region" description="Helical" evidence="6">
    <location>
        <begin position="204"/>
        <end position="223"/>
    </location>
</feature>
<feature type="transmembrane region" description="Helical" evidence="6">
    <location>
        <begin position="381"/>
        <end position="399"/>
    </location>
</feature>
<proteinExistence type="predicted"/>
<feature type="transmembrane region" description="Helical" evidence="6">
    <location>
        <begin position="289"/>
        <end position="308"/>
    </location>
</feature>
<dbReference type="SUPFAM" id="SSF103473">
    <property type="entry name" value="MFS general substrate transporter"/>
    <property type="match status" value="1"/>
</dbReference>
<feature type="transmembrane region" description="Helical" evidence="6">
    <location>
        <begin position="115"/>
        <end position="134"/>
    </location>
</feature>
<dbReference type="GO" id="GO:0022857">
    <property type="term" value="F:transmembrane transporter activity"/>
    <property type="evidence" value="ECO:0007669"/>
    <property type="project" value="InterPro"/>
</dbReference>
<dbReference type="Gene3D" id="1.20.1250.20">
    <property type="entry name" value="MFS general substrate transporter like domains"/>
    <property type="match status" value="1"/>
</dbReference>
<feature type="transmembrane region" description="Helical" evidence="6">
    <location>
        <begin position="357"/>
        <end position="375"/>
    </location>
</feature>
<feature type="transmembrane region" description="Helical" evidence="6">
    <location>
        <begin position="453"/>
        <end position="473"/>
    </location>
</feature>
<feature type="transmembrane region" description="Helical" evidence="6">
    <location>
        <begin position="175"/>
        <end position="198"/>
    </location>
</feature>
<dbReference type="Pfam" id="PF07690">
    <property type="entry name" value="MFS_1"/>
    <property type="match status" value="1"/>
</dbReference>
<dbReference type="InterPro" id="IPR011701">
    <property type="entry name" value="MFS"/>
</dbReference>
<gene>
    <name evidence="7" type="ORF">DFA_00596</name>
</gene>
<dbReference type="PANTHER" id="PTHR23507">
    <property type="entry name" value="ZGC:174356"/>
    <property type="match status" value="1"/>
</dbReference>
<feature type="transmembrane region" description="Helical" evidence="6">
    <location>
        <begin position="411"/>
        <end position="433"/>
    </location>
</feature>
<accession>F4PSP1</accession>
<dbReference type="OrthoDB" id="19753at2759"/>